<keyword evidence="2" id="KW-1185">Reference proteome</keyword>
<organism evidence="1 2">
    <name type="scientific">Amborella trichopoda</name>
    <dbReference type="NCBI Taxonomy" id="13333"/>
    <lineage>
        <taxon>Eukaryota</taxon>
        <taxon>Viridiplantae</taxon>
        <taxon>Streptophyta</taxon>
        <taxon>Embryophyta</taxon>
        <taxon>Tracheophyta</taxon>
        <taxon>Spermatophyta</taxon>
        <taxon>Magnoliopsida</taxon>
        <taxon>Amborellales</taxon>
        <taxon>Amborellaceae</taxon>
        <taxon>Amborella</taxon>
    </lineage>
</organism>
<gene>
    <name evidence="1" type="ORF">AMTR_s00015p00259010</name>
</gene>
<proteinExistence type="predicted"/>
<protein>
    <submittedName>
        <fullName evidence="1">Uncharacterized protein</fullName>
    </submittedName>
</protein>
<dbReference type="EMBL" id="KI393208">
    <property type="protein sequence ID" value="ERN08952.1"/>
    <property type="molecule type" value="Genomic_DNA"/>
</dbReference>
<evidence type="ECO:0000313" key="2">
    <source>
        <dbReference type="Proteomes" id="UP000017836"/>
    </source>
</evidence>
<accession>W1PG27</accession>
<sequence>MRAWRPDNAFSSRGRTFVGIITTSTLPPPPPSIFLEDAVACMLFILSRIASNVPLVHAVVHQFKSEREAQSKSTTNYIVFNLPEGEGRVMIPLPANAYFSSWSTFGTGRCLLNSDNLFIGLFYETSRLNMVAASSTSTTKELVVSSGGFITLSCCYRGHRCKNW</sequence>
<dbReference type="HOGENOM" id="CLU_1621235_0_0_1"/>
<name>W1PG27_AMBTC</name>
<dbReference type="Proteomes" id="UP000017836">
    <property type="component" value="Unassembled WGS sequence"/>
</dbReference>
<dbReference type="AlphaFoldDB" id="W1PG27"/>
<reference evidence="2" key="1">
    <citation type="journal article" date="2013" name="Science">
        <title>The Amborella genome and the evolution of flowering plants.</title>
        <authorList>
            <consortium name="Amborella Genome Project"/>
        </authorList>
    </citation>
    <scope>NUCLEOTIDE SEQUENCE [LARGE SCALE GENOMIC DNA]</scope>
</reference>
<evidence type="ECO:0000313" key="1">
    <source>
        <dbReference type="EMBL" id="ERN08952.1"/>
    </source>
</evidence>
<dbReference type="Gramene" id="ERN08952">
    <property type="protein sequence ID" value="ERN08952"/>
    <property type="gene ID" value="AMTR_s00015p00259010"/>
</dbReference>